<proteinExistence type="predicted"/>
<reference evidence="1" key="1">
    <citation type="submission" date="2021-06" db="EMBL/GenBank/DDBJ databases">
        <authorList>
            <person name="Kallberg Y."/>
            <person name="Tangrot J."/>
            <person name="Rosling A."/>
        </authorList>
    </citation>
    <scope>NUCLEOTIDE SEQUENCE</scope>
    <source>
        <strain evidence="1">FL966</strain>
    </source>
</reference>
<keyword evidence="2" id="KW-1185">Reference proteome</keyword>
<name>A0A9N9JHZ2_9GLOM</name>
<feature type="non-terminal residue" evidence="1">
    <location>
        <position position="1"/>
    </location>
</feature>
<dbReference type="EMBL" id="CAJVQA010024615">
    <property type="protein sequence ID" value="CAG8783092.1"/>
    <property type="molecule type" value="Genomic_DNA"/>
</dbReference>
<dbReference type="OrthoDB" id="2398383at2759"/>
<comment type="caution">
    <text evidence="1">The sequence shown here is derived from an EMBL/GenBank/DDBJ whole genome shotgun (WGS) entry which is preliminary data.</text>
</comment>
<gene>
    <name evidence="1" type="ORF">CPELLU_LOCUS16504</name>
</gene>
<dbReference type="AlphaFoldDB" id="A0A9N9JHZ2"/>
<evidence type="ECO:0000313" key="1">
    <source>
        <dbReference type="EMBL" id="CAG8783092.1"/>
    </source>
</evidence>
<evidence type="ECO:0000313" key="2">
    <source>
        <dbReference type="Proteomes" id="UP000789759"/>
    </source>
</evidence>
<organism evidence="1 2">
    <name type="scientific">Cetraspora pellucida</name>
    <dbReference type="NCBI Taxonomy" id="1433469"/>
    <lineage>
        <taxon>Eukaryota</taxon>
        <taxon>Fungi</taxon>
        <taxon>Fungi incertae sedis</taxon>
        <taxon>Mucoromycota</taxon>
        <taxon>Glomeromycotina</taxon>
        <taxon>Glomeromycetes</taxon>
        <taxon>Diversisporales</taxon>
        <taxon>Gigasporaceae</taxon>
        <taxon>Cetraspora</taxon>
    </lineage>
</organism>
<sequence length="130" mass="15051">MKYINNSSITSSSKGDIFEIKVFRLVKNKIKIDCQRVRQRTESASWPQGMLQEPNFESVVSRFNKQTTIRIYVISAKDSYSSGAIGRAESSEYHLLLTNIHDLCQDIPEYLSKILKDNSVNEKIYRIKEK</sequence>
<accession>A0A9N9JHZ2</accession>
<dbReference type="Proteomes" id="UP000789759">
    <property type="component" value="Unassembled WGS sequence"/>
</dbReference>
<protein>
    <submittedName>
        <fullName evidence="1">4929_t:CDS:1</fullName>
    </submittedName>
</protein>